<feature type="disulfide bond" evidence="7">
    <location>
        <begin position="19"/>
        <end position="31"/>
    </location>
</feature>
<dbReference type="Pfam" id="PF00054">
    <property type="entry name" value="Laminin_G_1"/>
    <property type="match status" value="3"/>
</dbReference>
<evidence type="ECO:0000256" key="4">
    <source>
        <dbReference type="ARBA" id="ARBA00023157"/>
    </source>
</evidence>
<dbReference type="PANTHER" id="PTHR15036">
    <property type="entry name" value="PIKACHURIN-LIKE PROTEIN"/>
    <property type="match status" value="1"/>
</dbReference>
<feature type="domain" description="EGF-like" evidence="9">
    <location>
        <begin position="505"/>
        <end position="542"/>
    </location>
</feature>
<dbReference type="PROSITE" id="PS50026">
    <property type="entry name" value="EGF_3"/>
    <property type="match status" value="4"/>
</dbReference>
<evidence type="ECO:0000256" key="1">
    <source>
        <dbReference type="ARBA" id="ARBA00022536"/>
    </source>
</evidence>
<feature type="domain" description="Laminin EGF-like" evidence="10">
    <location>
        <begin position="19"/>
        <end position="65"/>
    </location>
</feature>
<dbReference type="OrthoDB" id="6359541at2759"/>
<dbReference type="GO" id="GO:0016020">
    <property type="term" value="C:membrane"/>
    <property type="evidence" value="ECO:0007669"/>
    <property type="project" value="UniProtKB-SubCell"/>
</dbReference>
<dbReference type="SMART" id="SM00280">
    <property type="entry name" value="KAZAL"/>
    <property type="match status" value="1"/>
</dbReference>
<keyword evidence="7" id="KW-0424">Laminin EGF-like domain</keyword>
<dbReference type="SUPFAM" id="SSF100895">
    <property type="entry name" value="Kazal-type serine protease inhibitors"/>
    <property type="match status" value="1"/>
</dbReference>
<evidence type="ECO:0000259" key="8">
    <source>
        <dbReference type="PROSITE" id="PS50025"/>
    </source>
</evidence>
<dbReference type="Gene3D" id="3.30.60.30">
    <property type="match status" value="1"/>
</dbReference>
<evidence type="ECO:0000259" key="11">
    <source>
        <dbReference type="PROSITE" id="PS51465"/>
    </source>
</evidence>
<dbReference type="InterPro" id="IPR001791">
    <property type="entry name" value="Laminin_G"/>
</dbReference>
<comment type="caution">
    <text evidence="12">The sequence shown here is derived from an EMBL/GenBank/DDBJ whole genome shotgun (WGS) entry which is preliminary data.</text>
</comment>
<dbReference type="SUPFAM" id="SSF49899">
    <property type="entry name" value="Concanavalin A-like lectins/glucanases"/>
    <property type="match status" value="3"/>
</dbReference>
<feature type="domain" description="Laminin G" evidence="8">
    <location>
        <begin position="325"/>
        <end position="504"/>
    </location>
</feature>
<dbReference type="Gene3D" id="2.10.25.10">
    <property type="entry name" value="Laminin"/>
    <property type="match status" value="5"/>
</dbReference>
<dbReference type="GO" id="GO:0048513">
    <property type="term" value="P:animal organ development"/>
    <property type="evidence" value="ECO:0007669"/>
    <property type="project" value="UniProtKB-ARBA"/>
</dbReference>
<reference evidence="12 13" key="1">
    <citation type="submission" date="2019-07" db="EMBL/GenBank/DDBJ databases">
        <title>Draft genome assembly of a fouling barnacle, Amphibalanus amphitrite (Darwin, 1854): The first reference genome for Thecostraca.</title>
        <authorList>
            <person name="Kim W."/>
        </authorList>
    </citation>
    <scope>NUCLEOTIDE SEQUENCE [LARGE SCALE GENOMIC DNA]</scope>
    <source>
        <strain evidence="12">SNU_AA5</strain>
        <tissue evidence="12">Soma without cirri and trophi</tissue>
    </source>
</reference>
<keyword evidence="3" id="KW-0677">Repeat</keyword>
<accession>A0A6A4VNZ6</accession>
<protein>
    <submittedName>
        <fullName evidence="12">Agrin</fullName>
    </submittedName>
</protein>
<dbReference type="CDD" id="cd00055">
    <property type="entry name" value="EGF_Lam"/>
    <property type="match status" value="1"/>
</dbReference>
<dbReference type="PROSITE" id="PS50027">
    <property type="entry name" value="EGF_LAM_2"/>
    <property type="match status" value="1"/>
</dbReference>
<dbReference type="Pfam" id="PF07648">
    <property type="entry name" value="Kazal_2"/>
    <property type="match status" value="1"/>
</dbReference>
<feature type="disulfide bond" evidence="6">
    <location>
        <begin position="532"/>
        <end position="541"/>
    </location>
</feature>
<dbReference type="PROSITE" id="PS51465">
    <property type="entry name" value="KAZAL_2"/>
    <property type="match status" value="1"/>
</dbReference>
<dbReference type="GO" id="GO:0005576">
    <property type="term" value="C:extracellular region"/>
    <property type="evidence" value="ECO:0007669"/>
    <property type="project" value="UniProtKB-ARBA"/>
</dbReference>
<dbReference type="InterPro" id="IPR036058">
    <property type="entry name" value="Kazal_dom_sf"/>
</dbReference>
<organism evidence="12 13">
    <name type="scientific">Amphibalanus amphitrite</name>
    <name type="common">Striped barnacle</name>
    <name type="synonym">Balanus amphitrite</name>
    <dbReference type="NCBI Taxonomy" id="1232801"/>
    <lineage>
        <taxon>Eukaryota</taxon>
        <taxon>Metazoa</taxon>
        <taxon>Ecdysozoa</taxon>
        <taxon>Arthropoda</taxon>
        <taxon>Crustacea</taxon>
        <taxon>Multicrustacea</taxon>
        <taxon>Cirripedia</taxon>
        <taxon>Thoracica</taxon>
        <taxon>Thoracicalcarea</taxon>
        <taxon>Balanomorpha</taxon>
        <taxon>Balanoidea</taxon>
        <taxon>Balanidae</taxon>
        <taxon>Amphibalaninae</taxon>
        <taxon>Amphibalanus</taxon>
    </lineage>
</organism>
<evidence type="ECO:0000313" key="12">
    <source>
        <dbReference type="EMBL" id="KAF0297877.1"/>
    </source>
</evidence>
<dbReference type="SUPFAM" id="SSF57196">
    <property type="entry name" value="EGF/Laminin"/>
    <property type="match status" value="2"/>
</dbReference>
<evidence type="ECO:0000256" key="3">
    <source>
        <dbReference type="ARBA" id="ARBA00022737"/>
    </source>
</evidence>
<keyword evidence="13" id="KW-1185">Reference proteome</keyword>
<dbReference type="PROSITE" id="PS50025">
    <property type="entry name" value="LAM_G_DOMAIN"/>
    <property type="match status" value="2"/>
</dbReference>
<feature type="domain" description="EGF-like" evidence="9">
    <location>
        <begin position="713"/>
        <end position="749"/>
    </location>
</feature>
<dbReference type="SMART" id="SM00180">
    <property type="entry name" value="EGF_Lam"/>
    <property type="match status" value="1"/>
</dbReference>
<dbReference type="SMART" id="SM00181">
    <property type="entry name" value="EGF"/>
    <property type="match status" value="6"/>
</dbReference>
<keyword evidence="5" id="KW-0325">Glycoprotein</keyword>
<dbReference type="FunFam" id="2.10.25.10:FF:000057">
    <property type="entry name" value="protocadherin Fat 1 isoform X2"/>
    <property type="match status" value="1"/>
</dbReference>
<feature type="disulfide bond" evidence="6">
    <location>
        <begin position="572"/>
        <end position="581"/>
    </location>
</feature>
<keyword evidence="4 6" id="KW-1015">Disulfide bond</keyword>
<dbReference type="InterPro" id="IPR013320">
    <property type="entry name" value="ConA-like_dom_sf"/>
</dbReference>
<sequence length="949" mass="103168">MSSRPLCANSVFTRFFTACGCSAFGSARDDCEQSRGYCVCKPNVFGNKCNKCPPGQTLLPHGCGKGELKTSAASCSELACYFGAACIQRTPDRAECSCNLTCPEPESESGGSLEQEVCGTDGQTYRNECQLRLFACRGQRDIAIEAYGRCADKDASLEPTGIPFRRSTLFQSAFTEQSSPAAAKSTRHLLPEYESGWYSGRPTTRDDFLVQGWLGSPCGADAECRVTLSECREGVCQCQTGYQEAPNRQQCTAMTPPMLTTEGVTRLVLNPCMSRPCLHDGVCQQSETDHESFSCLCTAEWRGDTCQEPVGPPTVAPPAADGDNYEQPSFSGRSYLTLRAPKATIKLQLEMEFVSHAADGLLLYGQQMENGTGDFIALALVDGFVEFRYDIGNGPVVIRSLQRVSQGEYHKVVARRYHGDGQLIVDDGESIHGQSDGKWRSLDLSEMLYVGHVPSKYDRVYENTGTVFGLVGCVRRLRVGGAASADLRQPGSRDITSSRGVTECRSDPCASQPCQNGGLCVLTTGHRYLCECAQHFTGDHCEETTDPCSAADACAAGATCTSTGNGTLQCLCPPGRWGDRCQEARTDHISDPFVPNFGGSSYLQLRPLRDAGRSLELELWFLTRSPDGVLLYSGQRQTGGDFIGLRLSGGRLEFGYDLGSGAASINPGLSTSPSFGGAGRGLDGAIQAVGVNGALITDLMAEATFSSKITRYIGAPCGGSPCKNGGRCLPRLANYICQCTKSYTGRHCHKKVRRTRLDRVTARRQSDAVHFNGKAFVLLPNMIRRARKRQKSNRLSFHLRTTDPEGLIAWQGRLGSVDANFFSVGLANGTVQLTFNLARSRSGVVTLGSKHAVSDGAWHRVRVRRRRRWASIQVDRHRPERTSRPARGRSRLHTDGKLYIGGSPSLPAGLPFFCYRPFSGCLRRLSVSKHAVNLATHVDNVKLHRCPAV</sequence>
<dbReference type="FunFam" id="2.10.25.10:FF:000610">
    <property type="entry name" value="protein HEG homolog 1 isoform X1"/>
    <property type="match status" value="1"/>
</dbReference>
<dbReference type="Gene3D" id="2.60.120.200">
    <property type="match status" value="3"/>
</dbReference>
<evidence type="ECO:0000256" key="5">
    <source>
        <dbReference type="ARBA" id="ARBA00023180"/>
    </source>
</evidence>
<proteinExistence type="predicted"/>
<dbReference type="CDD" id="cd00104">
    <property type="entry name" value="KAZAL_FS"/>
    <property type="match status" value="1"/>
</dbReference>
<evidence type="ECO:0000313" key="13">
    <source>
        <dbReference type="Proteomes" id="UP000440578"/>
    </source>
</evidence>
<keyword evidence="2" id="KW-0732">Signal</keyword>
<dbReference type="Proteomes" id="UP000440578">
    <property type="component" value="Unassembled WGS sequence"/>
</dbReference>
<dbReference type="InterPro" id="IPR001881">
    <property type="entry name" value="EGF-like_Ca-bd_dom"/>
</dbReference>
<dbReference type="EMBL" id="VIIS01001463">
    <property type="protein sequence ID" value="KAF0297877.1"/>
    <property type="molecule type" value="Genomic_DNA"/>
</dbReference>
<dbReference type="InterPro" id="IPR050372">
    <property type="entry name" value="Neurexin-related_CASP"/>
</dbReference>
<keyword evidence="1 6" id="KW-0245">EGF-like domain</keyword>
<evidence type="ECO:0000259" key="10">
    <source>
        <dbReference type="PROSITE" id="PS50027"/>
    </source>
</evidence>
<feature type="disulfide bond" evidence="7">
    <location>
        <begin position="40"/>
        <end position="49"/>
    </location>
</feature>
<evidence type="ECO:0000259" key="9">
    <source>
        <dbReference type="PROSITE" id="PS50026"/>
    </source>
</evidence>
<name>A0A6A4VNZ6_AMPAM</name>
<feature type="domain" description="EGF-like" evidence="9">
    <location>
        <begin position="544"/>
        <end position="582"/>
    </location>
</feature>
<evidence type="ECO:0000256" key="7">
    <source>
        <dbReference type="PROSITE-ProRule" id="PRU00460"/>
    </source>
</evidence>
<feature type="domain" description="EGF-like" evidence="9">
    <location>
        <begin position="268"/>
        <end position="307"/>
    </location>
</feature>
<dbReference type="Pfam" id="PF00053">
    <property type="entry name" value="EGF_laminin"/>
    <property type="match status" value="1"/>
</dbReference>
<dbReference type="CDD" id="cd00054">
    <property type="entry name" value="EGF_CA"/>
    <property type="match status" value="2"/>
</dbReference>
<evidence type="ECO:0000256" key="2">
    <source>
        <dbReference type="ARBA" id="ARBA00022729"/>
    </source>
</evidence>
<feature type="disulfide bond" evidence="6">
    <location>
        <begin position="739"/>
        <end position="748"/>
    </location>
</feature>
<dbReference type="Pfam" id="PF00008">
    <property type="entry name" value="EGF"/>
    <property type="match status" value="1"/>
</dbReference>
<dbReference type="FunFam" id="3.30.60.30:FF:000024">
    <property type="entry name" value="Transmembrane agrin"/>
    <property type="match status" value="1"/>
</dbReference>
<dbReference type="CDD" id="cd00110">
    <property type="entry name" value="LamG"/>
    <property type="match status" value="3"/>
</dbReference>
<feature type="domain" description="Laminin G" evidence="8">
    <location>
        <begin position="766"/>
        <end position="946"/>
    </location>
</feature>
<dbReference type="PANTHER" id="PTHR15036:SF85">
    <property type="entry name" value="SP2353, ISOFORM A"/>
    <property type="match status" value="1"/>
</dbReference>
<dbReference type="InterPro" id="IPR002049">
    <property type="entry name" value="LE_dom"/>
</dbReference>
<dbReference type="SMART" id="SM00179">
    <property type="entry name" value="EGF_CA"/>
    <property type="match status" value="4"/>
</dbReference>
<dbReference type="InterPro" id="IPR002350">
    <property type="entry name" value="Kazal_dom"/>
</dbReference>
<feature type="disulfide bond" evidence="6">
    <location>
        <begin position="297"/>
        <end position="306"/>
    </location>
</feature>
<dbReference type="AlphaFoldDB" id="A0A6A4VNZ6"/>
<evidence type="ECO:0000256" key="6">
    <source>
        <dbReference type="PROSITE-ProRule" id="PRU00076"/>
    </source>
</evidence>
<gene>
    <name evidence="12" type="primary">AGRN_2</name>
    <name evidence="12" type="ORF">FJT64_004741</name>
</gene>
<dbReference type="InterPro" id="IPR000742">
    <property type="entry name" value="EGF"/>
</dbReference>
<feature type="domain" description="Kazal-like" evidence="11">
    <location>
        <begin position="90"/>
        <end position="152"/>
    </location>
</feature>
<feature type="disulfide bond" evidence="7">
    <location>
        <begin position="21"/>
        <end position="38"/>
    </location>
</feature>
<dbReference type="SMART" id="SM00282">
    <property type="entry name" value="LamG"/>
    <property type="match status" value="3"/>
</dbReference>
<comment type="caution">
    <text evidence="6">Lacks conserved residue(s) required for the propagation of feature annotation.</text>
</comment>
<dbReference type="GO" id="GO:0005509">
    <property type="term" value="F:calcium ion binding"/>
    <property type="evidence" value="ECO:0007669"/>
    <property type="project" value="InterPro"/>
</dbReference>
<dbReference type="PROSITE" id="PS00022">
    <property type="entry name" value="EGF_1"/>
    <property type="match status" value="4"/>
</dbReference>